<dbReference type="Gene3D" id="2.30.29.30">
    <property type="entry name" value="Pleckstrin-homology domain (PH domain)/Phosphotyrosine-binding domain (PTB)"/>
    <property type="match status" value="1"/>
</dbReference>
<feature type="region of interest" description="Disordered" evidence="1">
    <location>
        <begin position="210"/>
        <end position="263"/>
    </location>
</feature>
<sequence length="263" mass="30060">MDKNDSLGTEEDAIKRLFQLETKDKIWAQEMVLQVMSTSISLLDCATQEELENFPLSIVHKCRSIQGPHRYPHLLLIVCQEVDQSKPDIHFFNCEIEAEMVHDDIQSALADIKLGNKMRPQTLKANQERIRQRESILPPTTAPKSVMRDNKNRVIPPNAEIEFDRRSNMSQEAEESREALAKRIERDTQCLNCTLDDIEYFVAKLKKSSTSFPATGPEKERQKEQKERTSRNPASLIGSANRPRPISDGRSPAIVQSRSLNTF</sequence>
<reference evidence="3" key="1">
    <citation type="submission" date="2023-07" db="EMBL/GenBank/DDBJ databases">
        <authorList>
            <person name="Stuckert A."/>
        </authorList>
    </citation>
    <scope>NUCLEOTIDE SEQUENCE</scope>
</reference>
<keyword evidence="4" id="KW-1185">Reference proteome</keyword>
<feature type="compositionally biased region" description="Polar residues" evidence="1">
    <location>
        <begin position="254"/>
        <end position="263"/>
    </location>
</feature>
<evidence type="ECO:0000256" key="1">
    <source>
        <dbReference type="SAM" id="MobiDB-lite"/>
    </source>
</evidence>
<dbReference type="InterPro" id="IPR013625">
    <property type="entry name" value="PTB"/>
</dbReference>
<dbReference type="SUPFAM" id="SSF50729">
    <property type="entry name" value="PH domain-like"/>
    <property type="match status" value="1"/>
</dbReference>
<organism evidence="3 4">
    <name type="scientific">Ranitomeya imitator</name>
    <name type="common">mimic poison frog</name>
    <dbReference type="NCBI Taxonomy" id="111125"/>
    <lineage>
        <taxon>Eukaryota</taxon>
        <taxon>Metazoa</taxon>
        <taxon>Chordata</taxon>
        <taxon>Craniata</taxon>
        <taxon>Vertebrata</taxon>
        <taxon>Euteleostomi</taxon>
        <taxon>Amphibia</taxon>
        <taxon>Batrachia</taxon>
        <taxon>Anura</taxon>
        <taxon>Neobatrachia</taxon>
        <taxon>Hyloidea</taxon>
        <taxon>Dendrobatidae</taxon>
        <taxon>Dendrobatinae</taxon>
        <taxon>Ranitomeya</taxon>
    </lineage>
</organism>
<gene>
    <name evidence="3" type="ORF">RIMI_LOCUS10070163</name>
</gene>
<feature type="domain" description="PTB" evidence="2">
    <location>
        <begin position="1"/>
        <end position="119"/>
    </location>
</feature>
<dbReference type="CDD" id="cd01210">
    <property type="entry name" value="PTB_EPS8"/>
    <property type="match status" value="1"/>
</dbReference>
<evidence type="ECO:0000313" key="3">
    <source>
        <dbReference type="EMBL" id="CAJ0943638.1"/>
    </source>
</evidence>
<dbReference type="EMBL" id="CAUEEQ010021472">
    <property type="protein sequence ID" value="CAJ0943638.1"/>
    <property type="molecule type" value="Genomic_DNA"/>
</dbReference>
<proteinExistence type="predicted"/>
<accession>A0ABN9LMB9</accession>
<dbReference type="PANTHER" id="PTHR12287">
    <property type="entry name" value="EPIDERMAL GROWTH FACTOR RECEPTOR KINASE SUBSTRATE EPS8-RELATED PROTEIN"/>
    <property type="match status" value="1"/>
</dbReference>
<comment type="caution">
    <text evidence="3">The sequence shown here is derived from an EMBL/GenBank/DDBJ whole genome shotgun (WGS) entry which is preliminary data.</text>
</comment>
<dbReference type="InterPro" id="IPR039801">
    <property type="entry name" value="EPS8-like"/>
</dbReference>
<name>A0ABN9LMB9_9NEOB</name>
<dbReference type="Pfam" id="PF08416">
    <property type="entry name" value="PTB"/>
    <property type="match status" value="1"/>
</dbReference>
<evidence type="ECO:0000313" key="4">
    <source>
        <dbReference type="Proteomes" id="UP001176940"/>
    </source>
</evidence>
<feature type="compositionally biased region" description="Basic and acidic residues" evidence="1">
    <location>
        <begin position="217"/>
        <end position="230"/>
    </location>
</feature>
<dbReference type="InterPro" id="IPR033928">
    <property type="entry name" value="EPS8_PTB"/>
</dbReference>
<dbReference type="InterPro" id="IPR011993">
    <property type="entry name" value="PH-like_dom_sf"/>
</dbReference>
<dbReference type="Proteomes" id="UP001176940">
    <property type="component" value="Unassembled WGS sequence"/>
</dbReference>
<dbReference type="PANTHER" id="PTHR12287:SF20">
    <property type="entry name" value="EPIDERMAL GROWTH FACTOR RECEPTOR KINASE SUBSTRATE 8-LIKE PROTEIN 2"/>
    <property type="match status" value="1"/>
</dbReference>
<evidence type="ECO:0000259" key="2">
    <source>
        <dbReference type="Pfam" id="PF08416"/>
    </source>
</evidence>
<protein>
    <recommendedName>
        <fullName evidence="2">PTB domain-containing protein</fullName>
    </recommendedName>
</protein>